<gene>
    <name evidence="2" type="ORF">Tco_1055099</name>
</gene>
<name>A0ABQ5H0I4_9ASTR</name>
<reference evidence="2" key="2">
    <citation type="submission" date="2022-01" db="EMBL/GenBank/DDBJ databases">
        <authorList>
            <person name="Yamashiro T."/>
            <person name="Shiraishi A."/>
            <person name="Satake H."/>
            <person name="Nakayama K."/>
        </authorList>
    </citation>
    <scope>NUCLEOTIDE SEQUENCE</scope>
</reference>
<feature type="compositionally biased region" description="Pro residues" evidence="1">
    <location>
        <begin position="26"/>
        <end position="36"/>
    </location>
</feature>
<feature type="compositionally biased region" description="Polar residues" evidence="1">
    <location>
        <begin position="82"/>
        <end position="105"/>
    </location>
</feature>
<evidence type="ECO:0000256" key="1">
    <source>
        <dbReference type="SAM" id="MobiDB-lite"/>
    </source>
</evidence>
<comment type="caution">
    <text evidence="2">The sequence shown here is derived from an EMBL/GenBank/DDBJ whole genome shotgun (WGS) entry which is preliminary data.</text>
</comment>
<reference evidence="2" key="1">
    <citation type="journal article" date="2022" name="Int. J. Mol. Sci.">
        <title>Draft Genome of Tanacetum Coccineum: Genomic Comparison of Closely Related Tanacetum-Family Plants.</title>
        <authorList>
            <person name="Yamashiro T."/>
            <person name="Shiraishi A."/>
            <person name="Nakayama K."/>
            <person name="Satake H."/>
        </authorList>
    </citation>
    <scope>NUCLEOTIDE SEQUENCE</scope>
</reference>
<keyword evidence="3" id="KW-1185">Reference proteome</keyword>
<feature type="region of interest" description="Disordered" evidence="1">
    <location>
        <begin position="81"/>
        <end position="105"/>
    </location>
</feature>
<dbReference type="Proteomes" id="UP001151760">
    <property type="component" value="Unassembled WGS sequence"/>
</dbReference>
<organism evidence="2 3">
    <name type="scientific">Tanacetum coccineum</name>
    <dbReference type="NCBI Taxonomy" id="301880"/>
    <lineage>
        <taxon>Eukaryota</taxon>
        <taxon>Viridiplantae</taxon>
        <taxon>Streptophyta</taxon>
        <taxon>Embryophyta</taxon>
        <taxon>Tracheophyta</taxon>
        <taxon>Spermatophyta</taxon>
        <taxon>Magnoliopsida</taxon>
        <taxon>eudicotyledons</taxon>
        <taxon>Gunneridae</taxon>
        <taxon>Pentapetalae</taxon>
        <taxon>asterids</taxon>
        <taxon>campanulids</taxon>
        <taxon>Asterales</taxon>
        <taxon>Asteraceae</taxon>
        <taxon>Asteroideae</taxon>
        <taxon>Anthemideae</taxon>
        <taxon>Anthemidinae</taxon>
        <taxon>Tanacetum</taxon>
    </lineage>
</organism>
<dbReference type="EMBL" id="BQNB010019022">
    <property type="protein sequence ID" value="GJT80757.1"/>
    <property type="molecule type" value="Genomic_DNA"/>
</dbReference>
<proteinExistence type="predicted"/>
<evidence type="ECO:0000313" key="2">
    <source>
        <dbReference type="EMBL" id="GJT80757.1"/>
    </source>
</evidence>
<sequence>MASEHSSSGPALHEMTPVTLSSGLVPNPPSSTPFVPPSRSDWDLLFQPMFDESLNPLPYVDLHAPEVITPIPEVVAHEHAISTGSPSSTTVDQDAPSPSNSHTTQETQTLIISHDAEEDNHDIEVAHMGNDLQFQKLLSGSIFFHQTLIHTFVAPDHQLCKRNFINLNVWKFGNLFLLLTVPPPDKAFVINLKGSISQPPPRTDLWIQTDTNYVYKLKESSLWLKQAPRRWILHGEKIKLVRIRRSCRFRSHYRGLVGTFLYLTASRPDLKFAICHCVPGFLLALTTYEDADHAGCQDTRRSTSDPRHMTSDFHFIKEHVEYGVIELYFVNTEYQLADIFTKAGSLICQNSLSWSQKSHYQSSGKILKTDPQEGVRNMSANWYSVLTKYNSNYTIFNMFLYEMINRVWLCFVRECLDGVADCYGRLRGIHDNGHDSALWKDIDMAICSLTSNLQALSPGTVFLRSAFSKYQASAHDRVSQIAVSSK</sequence>
<accession>A0ABQ5H0I4</accession>
<evidence type="ECO:0000313" key="3">
    <source>
        <dbReference type="Proteomes" id="UP001151760"/>
    </source>
</evidence>
<protein>
    <submittedName>
        <fullName evidence="2">Uncharacterized protein</fullName>
    </submittedName>
</protein>
<feature type="region of interest" description="Disordered" evidence="1">
    <location>
        <begin position="1"/>
        <end position="36"/>
    </location>
</feature>